<dbReference type="Proteomes" id="UP000248405">
    <property type="component" value="Unassembled WGS sequence"/>
</dbReference>
<reference evidence="2" key="1">
    <citation type="submission" date="2016-12" db="EMBL/GenBank/DDBJ databases">
        <title>The genomes of Aspergillus section Nigri reveals drivers in fungal speciation.</title>
        <authorList>
            <consortium name="DOE Joint Genome Institute"/>
            <person name="Vesth T.C."/>
            <person name="Nybo J."/>
            <person name="Theobald S."/>
            <person name="Brandl J."/>
            <person name="Frisvad J.C."/>
            <person name="Nielsen K.F."/>
            <person name="Lyhne E.K."/>
            <person name="Kogle M.E."/>
            <person name="Kuo A."/>
            <person name="Riley R."/>
            <person name="Clum A."/>
            <person name="Nolan M."/>
            <person name="Lipzen A."/>
            <person name="Salamov A."/>
            <person name="Henrissat B."/>
            <person name="Wiebenga A."/>
            <person name="De Vries R.P."/>
            <person name="Grigoriev I.V."/>
            <person name="Mortensen U.H."/>
            <person name="Andersen M.R."/>
            <person name="Baker S.E."/>
        </authorList>
    </citation>
    <scope>NUCLEOTIDE SEQUENCE [LARGE SCALE GENOMIC DNA]</scope>
    <source>
        <strain evidence="2">CBS 113365</strain>
    </source>
</reference>
<dbReference type="OrthoDB" id="4062651at2759"/>
<dbReference type="RefSeq" id="XP_025564185.1">
    <property type="nucleotide sequence ID" value="XM_025712161.1"/>
</dbReference>
<name>A0A319BE47_ASPVC</name>
<evidence type="ECO:0000259" key="1">
    <source>
        <dbReference type="PROSITE" id="PS50011"/>
    </source>
</evidence>
<dbReference type="AlphaFoldDB" id="A0A319BE47"/>
<gene>
    <name evidence="2" type="ORF">BO88DRAFT_480717</name>
</gene>
<evidence type="ECO:0000313" key="3">
    <source>
        <dbReference type="Proteomes" id="UP000248405"/>
    </source>
</evidence>
<dbReference type="InterPro" id="IPR011009">
    <property type="entry name" value="Kinase-like_dom_sf"/>
</dbReference>
<organism evidence="2 3">
    <name type="scientific">Aspergillus vadensis (strain CBS 113365 / IMI 142717 / IBT 24658)</name>
    <dbReference type="NCBI Taxonomy" id="1448311"/>
    <lineage>
        <taxon>Eukaryota</taxon>
        <taxon>Fungi</taxon>
        <taxon>Dikarya</taxon>
        <taxon>Ascomycota</taxon>
        <taxon>Pezizomycotina</taxon>
        <taxon>Eurotiomycetes</taxon>
        <taxon>Eurotiomycetidae</taxon>
        <taxon>Eurotiales</taxon>
        <taxon>Aspergillaceae</taxon>
        <taxon>Aspergillus</taxon>
        <taxon>Aspergillus subgen. Circumdati</taxon>
    </lineage>
</organism>
<dbReference type="SUPFAM" id="SSF56112">
    <property type="entry name" value="Protein kinase-like (PK-like)"/>
    <property type="match status" value="1"/>
</dbReference>
<accession>A0A319BE47</accession>
<dbReference type="PROSITE" id="PS50011">
    <property type="entry name" value="PROTEIN_KINASE_DOM"/>
    <property type="match status" value="1"/>
</dbReference>
<dbReference type="InterPro" id="IPR000719">
    <property type="entry name" value="Prot_kinase_dom"/>
</dbReference>
<dbReference type="Gene3D" id="1.10.510.10">
    <property type="entry name" value="Transferase(Phosphotransferase) domain 1"/>
    <property type="match status" value="1"/>
</dbReference>
<dbReference type="GO" id="GO:0005524">
    <property type="term" value="F:ATP binding"/>
    <property type="evidence" value="ECO:0007669"/>
    <property type="project" value="InterPro"/>
</dbReference>
<feature type="domain" description="Protein kinase" evidence="1">
    <location>
        <begin position="98"/>
        <end position="334"/>
    </location>
</feature>
<dbReference type="GeneID" id="37216753"/>
<dbReference type="GO" id="GO:0004672">
    <property type="term" value="F:protein kinase activity"/>
    <property type="evidence" value="ECO:0007669"/>
    <property type="project" value="InterPro"/>
</dbReference>
<dbReference type="EMBL" id="KZ821621">
    <property type="protein sequence ID" value="PYH70391.1"/>
    <property type="molecule type" value="Genomic_DNA"/>
</dbReference>
<protein>
    <recommendedName>
        <fullName evidence="1">Protein kinase domain-containing protein</fullName>
    </recommendedName>
</protein>
<sequence length="334" mass="37632">MIAQAGPPQSREALPPYDILGFWYGAGTASELTIYCYGKRFNITVSAESLQGDLNTASEYLSLLQKLDSDEPFEQEDDKGDPMEELCFWIAFECNSQMKVLGSEQQPRFHTLYDWLDVQSSTPTQQFLQELTPHVELPCPIADFGIPVVSPLHILLPRDTTGRDLPQRPTKVFTEQGMTRFPKPTYVSEPADREISTLLRIQNLGLSNIIRAPKIHEFVESQDVSSKISGILMDYIEHHDSLGYIDISTTALTVRMKWISQIQHMIEKLHTAGIVWGDAKPDNILVGADDNLWIIDFGGSYTHGWVDEHKEGTMEGDSQALSRIVEFPLDKSSE</sequence>
<dbReference type="Pfam" id="PF00069">
    <property type="entry name" value="Pkinase"/>
    <property type="match status" value="1"/>
</dbReference>
<evidence type="ECO:0000313" key="2">
    <source>
        <dbReference type="EMBL" id="PYH70391.1"/>
    </source>
</evidence>
<proteinExistence type="predicted"/>
<keyword evidence="3" id="KW-1185">Reference proteome</keyword>